<keyword evidence="9" id="KW-1185">Reference proteome</keyword>
<sequence>MYDVSFLELVSRYAADKHLRPKSVSTYTAVVRLFRRYLGHEAYPSMVTRPMVIEWRTAIIRTPARPDGITEASWNNYVRHLKALYNFGIKHQLIACAHNPFLEVSVKQPKAPKKSLQPLQIRYAREVLEVCRRFETAYDECSKIHPAWFWQVLMETFFYTGIRLNQLLHIQAGDVNLKKRIFRASAAGSKTHSESILPIPDGLYPHLYTLIVAAHNSGFKRQDQLFNVNRFSHRHRRTDMDTWQVEHFFQVLSEMTGCKLSPHRFRHFLGTSLMESPERNIHLTQNILNHTDIRTTMEYVHPDVEAMRRALNARPPV</sequence>
<dbReference type="InterPro" id="IPR050090">
    <property type="entry name" value="Tyrosine_recombinase_XerCD"/>
</dbReference>
<dbReference type="Gene3D" id="1.10.150.130">
    <property type="match status" value="1"/>
</dbReference>
<gene>
    <name evidence="8" type="ORF">SAMN04487959_105257</name>
</gene>
<dbReference type="Gene3D" id="1.10.443.10">
    <property type="entry name" value="Intergrase catalytic core"/>
    <property type="match status" value="1"/>
</dbReference>
<dbReference type="InterPro" id="IPR002104">
    <property type="entry name" value="Integrase_catalytic"/>
</dbReference>
<reference evidence="8 9" key="1">
    <citation type="submission" date="2016-10" db="EMBL/GenBank/DDBJ databases">
        <authorList>
            <person name="de Groot N.N."/>
        </authorList>
    </citation>
    <scope>NUCLEOTIDE SEQUENCE [LARGE SCALE GENOMIC DNA]</scope>
    <source>
        <strain evidence="8 9">CGMCC 1.6848</strain>
    </source>
</reference>
<evidence type="ECO:0000256" key="5">
    <source>
        <dbReference type="PROSITE-ProRule" id="PRU01248"/>
    </source>
</evidence>
<dbReference type="InterPro" id="IPR013762">
    <property type="entry name" value="Integrase-like_cat_sf"/>
</dbReference>
<dbReference type="GO" id="GO:0015074">
    <property type="term" value="P:DNA integration"/>
    <property type="evidence" value="ECO:0007669"/>
    <property type="project" value="UniProtKB-KW"/>
</dbReference>
<evidence type="ECO:0000259" key="6">
    <source>
        <dbReference type="PROSITE" id="PS51898"/>
    </source>
</evidence>
<dbReference type="AlphaFoldDB" id="A0A1I3AZ91"/>
<proteinExistence type="inferred from homology"/>
<dbReference type="Proteomes" id="UP000199040">
    <property type="component" value="Unassembled WGS sequence"/>
</dbReference>
<evidence type="ECO:0000256" key="3">
    <source>
        <dbReference type="ARBA" id="ARBA00023125"/>
    </source>
</evidence>
<dbReference type="PANTHER" id="PTHR30349">
    <property type="entry name" value="PHAGE INTEGRASE-RELATED"/>
    <property type="match status" value="1"/>
</dbReference>
<feature type="domain" description="Core-binding (CB)" evidence="7">
    <location>
        <begin position="4"/>
        <end position="89"/>
    </location>
</feature>
<name>A0A1I3AZ91_9GAMM</name>
<evidence type="ECO:0000313" key="9">
    <source>
        <dbReference type="Proteomes" id="UP000199040"/>
    </source>
</evidence>
<dbReference type="RefSeq" id="WP_092845443.1">
    <property type="nucleotide sequence ID" value="NZ_FOPY01000005.1"/>
</dbReference>
<dbReference type="PROSITE" id="PS51900">
    <property type="entry name" value="CB"/>
    <property type="match status" value="1"/>
</dbReference>
<dbReference type="GO" id="GO:0003677">
    <property type="term" value="F:DNA binding"/>
    <property type="evidence" value="ECO:0007669"/>
    <property type="project" value="UniProtKB-UniRule"/>
</dbReference>
<evidence type="ECO:0000259" key="7">
    <source>
        <dbReference type="PROSITE" id="PS51900"/>
    </source>
</evidence>
<dbReference type="InterPro" id="IPR011010">
    <property type="entry name" value="DNA_brk_join_enz"/>
</dbReference>
<evidence type="ECO:0000256" key="4">
    <source>
        <dbReference type="ARBA" id="ARBA00023172"/>
    </source>
</evidence>
<dbReference type="SUPFAM" id="SSF56349">
    <property type="entry name" value="DNA breaking-rejoining enzymes"/>
    <property type="match status" value="1"/>
</dbReference>
<evidence type="ECO:0000256" key="2">
    <source>
        <dbReference type="ARBA" id="ARBA00022908"/>
    </source>
</evidence>
<dbReference type="Pfam" id="PF00589">
    <property type="entry name" value="Phage_integrase"/>
    <property type="match status" value="1"/>
</dbReference>
<evidence type="ECO:0000313" key="8">
    <source>
        <dbReference type="EMBL" id="SFH55405.1"/>
    </source>
</evidence>
<keyword evidence="3 5" id="KW-0238">DNA-binding</keyword>
<dbReference type="CDD" id="cd00397">
    <property type="entry name" value="DNA_BRE_C"/>
    <property type="match status" value="1"/>
</dbReference>
<feature type="domain" description="Tyr recombinase" evidence="6">
    <location>
        <begin position="114"/>
        <end position="312"/>
    </location>
</feature>
<evidence type="ECO:0000256" key="1">
    <source>
        <dbReference type="ARBA" id="ARBA00008857"/>
    </source>
</evidence>
<comment type="similarity">
    <text evidence="1">Belongs to the 'phage' integrase family.</text>
</comment>
<keyword evidence="4" id="KW-0233">DNA recombination</keyword>
<dbReference type="GO" id="GO:0006310">
    <property type="term" value="P:DNA recombination"/>
    <property type="evidence" value="ECO:0007669"/>
    <property type="project" value="UniProtKB-KW"/>
</dbReference>
<dbReference type="InterPro" id="IPR010998">
    <property type="entry name" value="Integrase_recombinase_N"/>
</dbReference>
<dbReference type="PANTHER" id="PTHR30349:SF41">
    <property type="entry name" value="INTEGRASE_RECOMBINASE PROTEIN MJ0367-RELATED"/>
    <property type="match status" value="1"/>
</dbReference>
<dbReference type="PROSITE" id="PS51898">
    <property type="entry name" value="TYR_RECOMBINASE"/>
    <property type="match status" value="1"/>
</dbReference>
<dbReference type="EMBL" id="FOPY01000005">
    <property type="protein sequence ID" value="SFH55405.1"/>
    <property type="molecule type" value="Genomic_DNA"/>
</dbReference>
<keyword evidence="2" id="KW-0229">DNA integration</keyword>
<protein>
    <submittedName>
        <fullName evidence="8">Site-specific recombinase XerC</fullName>
    </submittedName>
</protein>
<organism evidence="8 9">
    <name type="scientific">Modicisalibacter xianhensis</name>
    <dbReference type="NCBI Taxonomy" id="442341"/>
    <lineage>
        <taxon>Bacteria</taxon>
        <taxon>Pseudomonadati</taxon>
        <taxon>Pseudomonadota</taxon>
        <taxon>Gammaproteobacteria</taxon>
        <taxon>Oceanospirillales</taxon>
        <taxon>Halomonadaceae</taxon>
        <taxon>Modicisalibacter</taxon>
    </lineage>
</organism>
<accession>A0A1I3AZ91</accession>
<dbReference type="STRING" id="442341.SAMN04487959_105257"/>
<dbReference type="InterPro" id="IPR044068">
    <property type="entry name" value="CB"/>
</dbReference>